<gene>
    <name evidence="2" type="ORF">GCM10010269_07560</name>
</gene>
<dbReference type="EMBL" id="BMTL01000003">
    <property type="protein sequence ID" value="GGR71249.1"/>
    <property type="molecule type" value="Genomic_DNA"/>
</dbReference>
<evidence type="ECO:0000313" key="3">
    <source>
        <dbReference type="Proteomes" id="UP000606194"/>
    </source>
</evidence>
<proteinExistence type="predicted"/>
<dbReference type="AlphaFoldDB" id="A0A918FR66"/>
<sequence length="46" mass="4885">MERRQGQVLGSATTDMADTRVVQPEDQADDVVAALLAQARQEGEGA</sequence>
<dbReference type="Proteomes" id="UP000606194">
    <property type="component" value="Unassembled WGS sequence"/>
</dbReference>
<feature type="region of interest" description="Disordered" evidence="1">
    <location>
        <begin position="1"/>
        <end position="25"/>
    </location>
</feature>
<organism evidence="2 3">
    <name type="scientific">Streptomyces humidus</name>
    <dbReference type="NCBI Taxonomy" id="52259"/>
    <lineage>
        <taxon>Bacteria</taxon>
        <taxon>Bacillati</taxon>
        <taxon>Actinomycetota</taxon>
        <taxon>Actinomycetes</taxon>
        <taxon>Kitasatosporales</taxon>
        <taxon>Streptomycetaceae</taxon>
        <taxon>Streptomyces</taxon>
    </lineage>
</organism>
<name>A0A918FR66_9ACTN</name>
<keyword evidence="3" id="KW-1185">Reference proteome</keyword>
<protein>
    <submittedName>
        <fullName evidence="2">Uncharacterized protein</fullName>
    </submittedName>
</protein>
<accession>A0A918FR66</accession>
<evidence type="ECO:0000256" key="1">
    <source>
        <dbReference type="SAM" id="MobiDB-lite"/>
    </source>
</evidence>
<comment type="caution">
    <text evidence="2">The sequence shown here is derived from an EMBL/GenBank/DDBJ whole genome shotgun (WGS) entry which is preliminary data.</text>
</comment>
<dbReference type="RefSeq" id="WP_190147782.1">
    <property type="nucleotide sequence ID" value="NZ_BMTL01000003.1"/>
</dbReference>
<evidence type="ECO:0000313" key="2">
    <source>
        <dbReference type="EMBL" id="GGR71249.1"/>
    </source>
</evidence>
<reference evidence="2" key="2">
    <citation type="submission" date="2020-09" db="EMBL/GenBank/DDBJ databases">
        <authorList>
            <person name="Sun Q."/>
            <person name="Ohkuma M."/>
        </authorList>
    </citation>
    <scope>NUCLEOTIDE SEQUENCE</scope>
    <source>
        <strain evidence="2">JCM 4386</strain>
    </source>
</reference>
<reference evidence="2" key="1">
    <citation type="journal article" date="2014" name="Int. J. Syst. Evol. Microbiol.">
        <title>Complete genome sequence of Corynebacterium casei LMG S-19264T (=DSM 44701T), isolated from a smear-ripened cheese.</title>
        <authorList>
            <consortium name="US DOE Joint Genome Institute (JGI-PGF)"/>
            <person name="Walter F."/>
            <person name="Albersmeier A."/>
            <person name="Kalinowski J."/>
            <person name="Ruckert C."/>
        </authorList>
    </citation>
    <scope>NUCLEOTIDE SEQUENCE</scope>
    <source>
        <strain evidence="2">JCM 4386</strain>
    </source>
</reference>